<gene>
    <name evidence="1" type="ORF">HPP92_006547</name>
</gene>
<keyword evidence="2" id="KW-1185">Reference proteome</keyword>
<accession>A0A835VA43</accession>
<proteinExistence type="predicted"/>
<comment type="caution">
    <text evidence="1">The sequence shown here is derived from an EMBL/GenBank/DDBJ whole genome shotgun (WGS) entry which is preliminary data.</text>
</comment>
<name>A0A835VA43_VANPL</name>
<dbReference type="EMBL" id="JADCNL010000002">
    <property type="protein sequence ID" value="KAG0493149.1"/>
    <property type="molecule type" value="Genomic_DNA"/>
</dbReference>
<sequence>MIVTSILSMRCFGEKKNNKKARKILEEQITRRMRPTHKEYEQGESEQEVTWKRSKQNINDKDELIGKGKKVLSPQLIVLHGIGSDGVKATKVK</sequence>
<evidence type="ECO:0000313" key="2">
    <source>
        <dbReference type="Proteomes" id="UP000636800"/>
    </source>
</evidence>
<organism evidence="1 2">
    <name type="scientific">Vanilla planifolia</name>
    <name type="common">Vanilla</name>
    <dbReference type="NCBI Taxonomy" id="51239"/>
    <lineage>
        <taxon>Eukaryota</taxon>
        <taxon>Viridiplantae</taxon>
        <taxon>Streptophyta</taxon>
        <taxon>Embryophyta</taxon>
        <taxon>Tracheophyta</taxon>
        <taxon>Spermatophyta</taxon>
        <taxon>Magnoliopsida</taxon>
        <taxon>Liliopsida</taxon>
        <taxon>Asparagales</taxon>
        <taxon>Orchidaceae</taxon>
        <taxon>Vanilloideae</taxon>
        <taxon>Vanilleae</taxon>
        <taxon>Vanilla</taxon>
    </lineage>
</organism>
<dbReference type="OrthoDB" id="1890923at2759"/>
<evidence type="ECO:0000313" key="1">
    <source>
        <dbReference type="EMBL" id="KAG0493149.1"/>
    </source>
</evidence>
<dbReference type="Proteomes" id="UP000636800">
    <property type="component" value="Chromosome 2"/>
</dbReference>
<reference evidence="1 2" key="1">
    <citation type="journal article" date="2020" name="Nat. Food">
        <title>A phased Vanilla planifolia genome enables genetic improvement of flavour and production.</title>
        <authorList>
            <person name="Hasing T."/>
            <person name="Tang H."/>
            <person name="Brym M."/>
            <person name="Khazi F."/>
            <person name="Huang T."/>
            <person name="Chambers A.H."/>
        </authorList>
    </citation>
    <scope>NUCLEOTIDE SEQUENCE [LARGE SCALE GENOMIC DNA]</scope>
    <source>
        <tissue evidence="1">Leaf</tissue>
    </source>
</reference>
<protein>
    <submittedName>
        <fullName evidence="1">Uncharacterized protein</fullName>
    </submittedName>
</protein>
<dbReference type="AlphaFoldDB" id="A0A835VA43"/>